<accession>A0A5J5KC00</accession>
<keyword evidence="4" id="KW-1185">Reference proteome</keyword>
<evidence type="ECO:0000259" key="2">
    <source>
        <dbReference type="Pfam" id="PF20597"/>
    </source>
</evidence>
<feature type="compositionally biased region" description="Low complexity" evidence="1">
    <location>
        <begin position="368"/>
        <end position="408"/>
    </location>
</feature>
<proteinExistence type="predicted"/>
<gene>
    <name evidence="3" type="ORF">F5972_00645</name>
</gene>
<reference evidence="3 4" key="1">
    <citation type="submission" date="2019-09" db="EMBL/GenBank/DDBJ databases">
        <title>Screening of Novel Bioactive Compounds from Soil-Associated.</title>
        <authorList>
            <person name="Gong X."/>
        </authorList>
    </citation>
    <scope>NUCLEOTIDE SEQUENCE [LARGE SCALE GENOMIC DNA]</scope>
    <source>
        <strain evidence="3 4">Gxj-6</strain>
    </source>
</reference>
<feature type="compositionally biased region" description="Polar residues" evidence="1">
    <location>
        <begin position="430"/>
        <end position="439"/>
    </location>
</feature>
<dbReference type="NCBIfam" id="TIGR04215">
    <property type="entry name" value="choice_anch_A"/>
    <property type="match status" value="1"/>
</dbReference>
<evidence type="ECO:0000313" key="3">
    <source>
        <dbReference type="EMBL" id="KAA9381394.1"/>
    </source>
</evidence>
<sequence length="518" mass="54175">MRRIWAPNGVVPVLGSAAVLCVSAFLVGFRPPSTALRAPINPVSGNLGFTVVVRGDATVVTNENEGTMAIGGNLVMGGAYSLANSGPGTYVDDDDARPTALVVGGRIDFPESTGFVRVLSGGYVKVGDLSGTFVMDRDNNGAIVNTRLNATDDYEDPVRVELTVTQPVDSVGPTQILDFDSLFSTYRDRSEALAECENNVVLTDANGDPFPGNEIPPGSTVYISPAPDMTNVLNITAENLSNIATLTFRNPPTAAGPLLINVDTSALGGVYTWSPPNFAGIGGPDARYILINFPGAQEITLPAGSGATVEGTIYAPGATLIDDNASNIEGNIVVDEFVHNGGEVHNFPFSTTLDCLGGPTPTPPVTPTPTGTSTSTATPTGTSTATATPTGTSTATPATTRVPRPAATATRATAGVLPVTAPRVPPKSRGTISPAQQSVRKTWTNQAQQGMGHVYSQYGAHKKEDTKVAVFVPLHKDADGWPAWGHQGRPAWHGPRVVAKHHGHEAHKNRRRHGRRPS</sequence>
<name>A0A5J5KC00_9ACTN</name>
<dbReference type="EMBL" id="VYTZ01000001">
    <property type="protein sequence ID" value="KAA9381394.1"/>
    <property type="molecule type" value="Genomic_DNA"/>
</dbReference>
<dbReference type="InterPro" id="IPR026588">
    <property type="entry name" value="Choice_anch_A"/>
</dbReference>
<feature type="domain" description="Choice-of-anchor A" evidence="2">
    <location>
        <begin position="45"/>
        <end position="346"/>
    </location>
</feature>
<feature type="compositionally biased region" description="Basic residues" evidence="1">
    <location>
        <begin position="498"/>
        <end position="518"/>
    </location>
</feature>
<dbReference type="AlphaFoldDB" id="A0A5J5KC00"/>
<protein>
    <submittedName>
        <fullName evidence="3">Choice-of-anchor A family protein</fullName>
    </submittedName>
</protein>
<evidence type="ECO:0000256" key="1">
    <source>
        <dbReference type="SAM" id="MobiDB-lite"/>
    </source>
</evidence>
<dbReference type="Proteomes" id="UP000327011">
    <property type="component" value="Unassembled WGS sequence"/>
</dbReference>
<comment type="caution">
    <text evidence="3">The sequence shown here is derived from an EMBL/GenBank/DDBJ whole genome shotgun (WGS) entry which is preliminary data.</text>
</comment>
<dbReference type="Pfam" id="PF20597">
    <property type="entry name" value="pAdhesive_15"/>
    <property type="match status" value="1"/>
</dbReference>
<organism evidence="3 4">
    <name type="scientific">Microbispora cellulosiformans</name>
    <dbReference type="NCBI Taxonomy" id="2614688"/>
    <lineage>
        <taxon>Bacteria</taxon>
        <taxon>Bacillati</taxon>
        <taxon>Actinomycetota</taxon>
        <taxon>Actinomycetes</taxon>
        <taxon>Streptosporangiales</taxon>
        <taxon>Streptosporangiaceae</taxon>
        <taxon>Microbispora</taxon>
    </lineage>
</organism>
<evidence type="ECO:0000313" key="4">
    <source>
        <dbReference type="Proteomes" id="UP000327011"/>
    </source>
</evidence>
<feature type="region of interest" description="Disordered" evidence="1">
    <location>
        <begin position="420"/>
        <end position="439"/>
    </location>
</feature>
<feature type="region of interest" description="Disordered" evidence="1">
    <location>
        <begin position="492"/>
        <end position="518"/>
    </location>
</feature>
<feature type="region of interest" description="Disordered" evidence="1">
    <location>
        <begin position="356"/>
        <end position="408"/>
    </location>
</feature>